<dbReference type="SUPFAM" id="SSF47090">
    <property type="entry name" value="PGBD-like"/>
    <property type="match status" value="1"/>
</dbReference>
<organism evidence="2 3">
    <name type="scientific">Bosea vaviloviae</name>
    <dbReference type="NCBI Taxonomy" id="1526658"/>
    <lineage>
        <taxon>Bacteria</taxon>
        <taxon>Pseudomonadati</taxon>
        <taxon>Pseudomonadota</taxon>
        <taxon>Alphaproteobacteria</taxon>
        <taxon>Hyphomicrobiales</taxon>
        <taxon>Boseaceae</taxon>
        <taxon>Bosea</taxon>
    </lineage>
</organism>
<evidence type="ECO:0000313" key="3">
    <source>
        <dbReference type="Proteomes" id="UP000037822"/>
    </source>
</evidence>
<dbReference type="InterPro" id="IPR036366">
    <property type="entry name" value="PGBDSf"/>
</dbReference>
<dbReference type="OrthoDB" id="7376624at2"/>
<evidence type="ECO:0008006" key="4">
    <source>
        <dbReference type="Google" id="ProtNLM"/>
    </source>
</evidence>
<dbReference type="InterPro" id="IPR036365">
    <property type="entry name" value="PGBD-like_sf"/>
</dbReference>
<sequence>MPLQSKEFSGDPRLEACAVSDSSHVMPGATGAFVGKIQQALIRLGAGAISADELSKMRYGPSTAASVRSFKTARRILNYAGRIDDIVGKKTIAALDQELASLRPLPPPPVPHPPVPPPPAPPPPPGPPKVFVVHDVRLFGWKPLGDVLEVNGDTPLQWMIDNVVKRGDAAGGNLTLKIMSHGLPGFVQCCRGAFQHPTLPTRVVDPKKGNLYIGPGKGGICRTDLAQLEQLRGKVKRIEFHSCLVARIGPCSEANGHASYDGNEFCYQLAQRTAAEVAASIHLQFYWEGTQPGGMHFGNWNGLRFTWGPAGNIIETKQFAYNELTGPPPPGTPAT</sequence>
<accession>A0A0N1FL66</accession>
<evidence type="ECO:0000313" key="2">
    <source>
        <dbReference type="EMBL" id="KPH82990.1"/>
    </source>
</evidence>
<protein>
    <recommendedName>
        <fullName evidence="4">Peptidoglycan binding-like domain-containing protein</fullName>
    </recommendedName>
</protein>
<reference evidence="2 3" key="1">
    <citation type="submission" date="2015-07" db="EMBL/GenBank/DDBJ databases">
        <title>Whole genome sequencing of Bosea vaviloviae isolated from cave pool.</title>
        <authorList>
            <person name="Tan N.E.H."/>
            <person name="Lee Y.P."/>
            <person name="Gan H.M."/>
            <person name="Barton H."/>
            <person name="Savka M.A."/>
        </authorList>
    </citation>
    <scope>NUCLEOTIDE SEQUENCE [LARGE SCALE GENOMIC DNA]</scope>
    <source>
        <strain evidence="2 3">SD260</strain>
    </source>
</reference>
<evidence type="ECO:0000256" key="1">
    <source>
        <dbReference type="SAM" id="MobiDB-lite"/>
    </source>
</evidence>
<dbReference type="Proteomes" id="UP000037822">
    <property type="component" value="Unassembled WGS sequence"/>
</dbReference>
<dbReference type="Gene3D" id="1.10.101.10">
    <property type="entry name" value="PGBD-like superfamily/PGBD"/>
    <property type="match status" value="1"/>
</dbReference>
<gene>
    <name evidence="2" type="ORF">AE618_01105</name>
</gene>
<comment type="caution">
    <text evidence="2">The sequence shown here is derived from an EMBL/GenBank/DDBJ whole genome shotgun (WGS) entry which is preliminary data.</text>
</comment>
<feature type="region of interest" description="Disordered" evidence="1">
    <location>
        <begin position="103"/>
        <end position="127"/>
    </location>
</feature>
<dbReference type="EMBL" id="LGSZ01000009">
    <property type="protein sequence ID" value="KPH82990.1"/>
    <property type="molecule type" value="Genomic_DNA"/>
</dbReference>
<dbReference type="AlphaFoldDB" id="A0A0N1FL66"/>
<dbReference type="RefSeq" id="WP_054207201.1">
    <property type="nucleotide sequence ID" value="NZ_LGSZ01000009.1"/>
</dbReference>
<feature type="compositionally biased region" description="Pro residues" evidence="1">
    <location>
        <begin position="104"/>
        <end position="127"/>
    </location>
</feature>
<name>A0A0N1FL66_9HYPH</name>
<keyword evidence="3" id="KW-1185">Reference proteome</keyword>
<proteinExistence type="predicted"/>
<dbReference type="PATRIC" id="fig|1526658.3.peg.5146"/>